<comment type="caution">
    <text evidence="1">The sequence shown here is derived from an EMBL/GenBank/DDBJ whole genome shotgun (WGS) entry which is preliminary data.</text>
</comment>
<organism evidence="1">
    <name type="scientific">Desulfacinum infernum</name>
    <dbReference type="NCBI Taxonomy" id="35837"/>
    <lineage>
        <taxon>Bacteria</taxon>
        <taxon>Pseudomonadati</taxon>
        <taxon>Thermodesulfobacteriota</taxon>
        <taxon>Syntrophobacteria</taxon>
        <taxon>Syntrophobacterales</taxon>
        <taxon>Syntrophobacteraceae</taxon>
        <taxon>Desulfacinum</taxon>
    </lineage>
</organism>
<sequence length="273" mass="29906">MDLEALYDVPAWEWPEGTKEKLLALVQNRAAPREDRDMAAELLSDVSVMDDGVAEALLNIAADPDEDPSLRGTAAVALGSALEYADVEGFDDPEEAPITETTFQKIQQKFYELYHDPRTPTEVRRSVLEGSVRAPQAWHRDAVASAYASKDSDWKLTAVFAMRWIEGFDREILEALQSRDPDILYQAVCAAGAWGISEAAPVLENILGADEIDEDLLFAAIEAVATVMPERAPDVLEPFRQMDDPDIVDAVEEALAMAKGILSLEDDGNGAGR</sequence>
<gene>
    <name evidence="1" type="ORF">ENS06_11550</name>
</gene>
<dbReference type="Gene3D" id="1.25.10.10">
    <property type="entry name" value="Leucine-rich Repeat Variant"/>
    <property type="match status" value="1"/>
</dbReference>
<accession>A0A832A3L4</accession>
<protein>
    <submittedName>
        <fullName evidence="1">HEAT repeat domain-containing protein</fullName>
    </submittedName>
</protein>
<dbReference type="SUPFAM" id="SSF48371">
    <property type="entry name" value="ARM repeat"/>
    <property type="match status" value="1"/>
</dbReference>
<name>A0A832A3L4_9BACT</name>
<dbReference type="AlphaFoldDB" id="A0A832A3L4"/>
<dbReference type="Pfam" id="PF13646">
    <property type="entry name" value="HEAT_2"/>
    <property type="match status" value="1"/>
</dbReference>
<proteinExistence type="predicted"/>
<dbReference type="InterPro" id="IPR016024">
    <property type="entry name" value="ARM-type_fold"/>
</dbReference>
<reference evidence="1" key="1">
    <citation type="journal article" date="2020" name="mSystems">
        <title>Genome- and Community-Level Interaction Insights into Carbon Utilization and Element Cycling Functions of Hydrothermarchaeota in Hydrothermal Sediment.</title>
        <authorList>
            <person name="Zhou Z."/>
            <person name="Liu Y."/>
            <person name="Xu W."/>
            <person name="Pan J."/>
            <person name="Luo Z.H."/>
            <person name="Li M."/>
        </authorList>
    </citation>
    <scope>NUCLEOTIDE SEQUENCE [LARGE SCALE GENOMIC DNA]</scope>
    <source>
        <strain evidence="1">SpSt-456</strain>
    </source>
</reference>
<evidence type="ECO:0000313" key="1">
    <source>
        <dbReference type="EMBL" id="HFK97938.1"/>
    </source>
</evidence>
<dbReference type="EMBL" id="DSTK01000035">
    <property type="protein sequence ID" value="HFK97938.1"/>
    <property type="molecule type" value="Genomic_DNA"/>
</dbReference>
<dbReference type="InterPro" id="IPR011989">
    <property type="entry name" value="ARM-like"/>
</dbReference>